<dbReference type="InterPro" id="IPR007749">
    <property type="entry name" value="DUF677"/>
</dbReference>
<feature type="transmembrane region" description="Helical" evidence="6">
    <location>
        <begin position="129"/>
        <end position="154"/>
    </location>
</feature>
<comment type="similarity">
    <text evidence="2">Belongs to the UPF0496 family.</text>
</comment>
<keyword evidence="5 6" id="KW-0472">Membrane</keyword>
<evidence type="ECO:0000256" key="2">
    <source>
        <dbReference type="ARBA" id="ARBA00009074"/>
    </source>
</evidence>
<organism evidence="7 8">
    <name type="scientific">Dioscorea cayennensis subsp. rotundata</name>
    <name type="common">White Guinea yam</name>
    <name type="synonym">Dioscorea rotundata</name>
    <dbReference type="NCBI Taxonomy" id="55577"/>
    <lineage>
        <taxon>Eukaryota</taxon>
        <taxon>Viridiplantae</taxon>
        <taxon>Streptophyta</taxon>
        <taxon>Embryophyta</taxon>
        <taxon>Tracheophyta</taxon>
        <taxon>Spermatophyta</taxon>
        <taxon>Magnoliopsida</taxon>
        <taxon>Liliopsida</taxon>
        <taxon>Dioscoreales</taxon>
        <taxon>Dioscoreaceae</taxon>
        <taxon>Dioscorea</taxon>
    </lineage>
</organism>
<keyword evidence="7" id="KW-1185">Reference proteome</keyword>
<dbReference type="GO" id="GO:0016020">
    <property type="term" value="C:membrane"/>
    <property type="evidence" value="ECO:0007669"/>
    <property type="project" value="UniProtKB-SubCell"/>
</dbReference>
<evidence type="ECO:0000256" key="4">
    <source>
        <dbReference type="ARBA" id="ARBA00022989"/>
    </source>
</evidence>
<evidence type="ECO:0000256" key="3">
    <source>
        <dbReference type="ARBA" id="ARBA00022692"/>
    </source>
</evidence>
<dbReference type="Pfam" id="PF05055">
    <property type="entry name" value="DUF677"/>
    <property type="match status" value="1"/>
</dbReference>
<dbReference type="Proteomes" id="UP001515500">
    <property type="component" value="Chromosome 10"/>
</dbReference>
<name>A0AB40C1W5_DIOCR</name>
<proteinExistence type="inferred from homology"/>
<protein>
    <submittedName>
        <fullName evidence="8">UPF0496 protein At1g20180-like</fullName>
    </submittedName>
</protein>
<gene>
    <name evidence="8" type="primary">LOC120270737</name>
</gene>
<dbReference type="RefSeq" id="XP_039133744.1">
    <property type="nucleotide sequence ID" value="XM_039277810.1"/>
</dbReference>
<evidence type="ECO:0000313" key="7">
    <source>
        <dbReference type="Proteomes" id="UP001515500"/>
    </source>
</evidence>
<evidence type="ECO:0000313" key="8">
    <source>
        <dbReference type="RefSeq" id="XP_039133744.1"/>
    </source>
</evidence>
<reference evidence="8" key="1">
    <citation type="submission" date="2025-08" db="UniProtKB">
        <authorList>
            <consortium name="RefSeq"/>
        </authorList>
    </citation>
    <scope>IDENTIFICATION</scope>
</reference>
<dbReference type="AlphaFoldDB" id="A0AB40C1W5"/>
<keyword evidence="3 6" id="KW-0812">Transmembrane</keyword>
<accession>A0AB40C1W5</accession>
<dbReference type="PANTHER" id="PTHR31113:SF2">
    <property type="entry name" value="OS04G0423200 PROTEIN"/>
    <property type="match status" value="1"/>
</dbReference>
<dbReference type="PANTHER" id="PTHR31113">
    <property type="entry name" value="UPF0496 PROTEIN 3-RELATED"/>
    <property type="match status" value="1"/>
</dbReference>
<evidence type="ECO:0000256" key="6">
    <source>
        <dbReference type="SAM" id="Phobius"/>
    </source>
</evidence>
<comment type="subcellular location">
    <subcellularLocation>
        <location evidence="1">Membrane</location>
    </subcellularLocation>
</comment>
<keyword evidence="4 6" id="KW-1133">Transmembrane helix</keyword>
<dbReference type="GeneID" id="120270737"/>
<evidence type="ECO:0000256" key="1">
    <source>
        <dbReference type="ARBA" id="ARBA00004370"/>
    </source>
</evidence>
<evidence type="ECO:0000256" key="5">
    <source>
        <dbReference type="ARBA" id="ARBA00023136"/>
    </source>
</evidence>
<sequence>MLLQPEQHTVPSILDSILFPKAMQDLKLLMLTYFETSAEASRLCSHLLSSINQAHYDFHFIKEALEKINDGSSIQETNLAVSQLVSFTLSDNPLSNTDQHEFKLMQDRYTAILHQLKSKKKKVTRRMKFIHGLKTVAGVCLIVACSVLALVAVVIAVHSLSGLLMGPALLGCTPFVQLKKKFSMFRLFRSRFLRRLMEQLDAAAKGTYILNRDFDTVSRLVSRLHDEFEHNKMMIKFCLERRNDRVLIEEVVKELKKCGRGLEQQIEELEEHVFLCLVTINRARLLVINEISKPQP</sequence>